<evidence type="ECO:0000256" key="1">
    <source>
        <dbReference type="SAM" id="MobiDB-lite"/>
    </source>
</evidence>
<name>A0ABN8HYM0_9NEOP</name>
<accession>A0ABN8HYM0</accession>
<keyword evidence="3" id="KW-1185">Reference proteome</keyword>
<proteinExistence type="predicted"/>
<evidence type="ECO:0000313" key="2">
    <source>
        <dbReference type="EMBL" id="CAH2039847.1"/>
    </source>
</evidence>
<feature type="non-terminal residue" evidence="2">
    <location>
        <position position="103"/>
    </location>
</feature>
<sequence length="103" mass="12007">MKSLSYGICAGGWQCNIHIITNKRARSRPWSPQPLIRSEITPRPKPDADCYSNKQFSRRRRLPRFAILRGRVSKCLTNCFIVDDCNMNSIYESGRRIILRHRG</sequence>
<organism evidence="2 3">
    <name type="scientific">Iphiclides podalirius</name>
    <name type="common">scarce swallowtail</name>
    <dbReference type="NCBI Taxonomy" id="110791"/>
    <lineage>
        <taxon>Eukaryota</taxon>
        <taxon>Metazoa</taxon>
        <taxon>Ecdysozoa</taxon>
        <taxon>Arthropoda</taxon>
        <taxon>Hexapoda</taxon>
        <taxon>Insecta</taxon>
        <taxon>Pterygota</taxon>
        <taxon>Neoptera</taxon>
        <taxon>Endopterygota</taxon>
        <taxon>Lepidoptera</taxon>
        <taxon>Glossata</taxon>
        <taxon>Ditrysia</taxon>
        <taxon>Papilionoidea</taxon>
        <taxon>Papilionidae</taxon>
        <taxon>Papilioninae</taxon>
        <taxon>Iphiclides</taxon>
    </lineage>
</organism>
<dbReference type="EMBL" id="OW152823">
    <property type="protein sequence ID" value="CAH2039847.1"/>
    <property type="molecule type" value="Genomic_DNA"/>
</dbReference>
<evidence type="ECO:0000313" key="3">
    <source>
        <dbReference type="Proteomes" id="UP000837857"/>
    </source>
</evidence>
<reference evidence="2" key="1">
    <citation type="submission" date="2022-03" db="EMBL/GenBank/DDBJ databases">
        <authorList>
            <person name="Martin H S."/>
        </authorList>
    </citation>
    <scope>NUCLEOTIDE SEQUENCE</scope>
</reference>
<dbReference type="Proteomes" id="UP000837857">
    <property type="component" value="Chromosome 11"/>
</dbReference>
<protein>
    <submittedName>
        <fullName evidence="2">Uncharacterized protein</fullName>
    </submittedName>
</protein>
<gene>
    <name evidence="2" type="ORF">IPOD504_LOCUS2041</name>
</gene>
<feature type="region of interest" description="Disordered" evidence="1">
    <location>
        <begin position="28"/>
        <end position="51"/>
    </location>
</feature>